<comment type="caution">
    <text evidence="3">The sequence shown here is derived from an EMBL/GenBank/DDBJ whole genome shotgun (WGS) entry which is preliminary data.</text>
</comment>
<feature type="domain" description="Protein FecR C-terminal" evidence="2">
    <location>
        <begin position="187"/>
        <end position="256"/>
    </location>
</feature>
<dbReference type="EMBL" id="DXFT01000049">
    <property type="protein sequence ID" value="HIX02970.1"/>
    <property type="molecule type" value="Genomic_DNA"/>
</dbReference>
<dbReference type="Pfam" id="PF04773">
    <property type="entry name" value="FecR"/>
    <property type="match status" value="1"/>
</dbReference>
<reference evidence="3" key="1">
    <citation type="journal article" date="2021" name="PeerJ">
        <title>Extensive microbial diversity within the chicken gut microbiome revealed by metagenomics and culture.</title>
        <authorList>
            <person name="Gilroy R."/>
            <person name="Ravi A."/>
            <person name="Getino M."/>
            <person name="Pursley I."/>
            <person name="Horton D.L."/>
            <person name="Alikhan N.F."/>
            <person name="Baker D."/>
            <person name="Gharbi K."/>
            <person name="Hall N."/>
            <person name="Watson M."/>
            <person name="Adriaenssens E.M."/>
            <person name="Foster-Nyarko E."/>
            <person name="Jarju S."/>
            <person name="Secka A."/>
            <person name="Antonio M."/>
            <person name="Oren A."/>
            <person name="Chaudhuri R.R."/>
            <person name="La Ragione R."/>
            <person name="Hildebrand F."/>
            <person name="Pallen M.J."/>
        </authorList>
    </citation>
    <scope>NUCLEOTIDE SEQUENCE</scope>
    <source>
        <strain evidence="3">23274</strain>
    </source>
</reference>
<dbReference type="FunFam" id="2.60.120.1440:FF:000001">
    <property type="entry name" value="Putative anti-sigma factor"/>
    <property type="match status" value="1"/>
</dbReference>
<dbReference type="Gene3D" id="3.55.50.30">
    <property type="match status" value="1"/>
</dbReference>
<dbReference type="PANTHER" id="PTHR30273:SF2">
    <property type="entry name" value="PROTEIN FECR"/>
    <property type="match status" value="1"/>
</dbReference>
<dbReference type="AlphaFoldDB" id="A0A9D1UYV2"/>
<dbReference type="InterPro" id="IPR032508">
    <property type="entry name" value="FecR_C"/>
</dbReference>
<feature type="non-terminal residue" evidence="3">
    <location>
        <position position="1"/>
    </location>
</feature>
<name>A0A9D1UYV2_9BACT</name>
<dbReference type="Pfam" id="PF16344">
    <property type="entry name" value="FecR_C"/>
    <property type="match status" value="1"/>
</dbReference>
<feature type="domain" description="FecR protein" evidence="1">
    <location>
        <begin position="49"/>
        <end position="143"/>
    </location>
</feature>
<evidence type="ECO:0000313" key="4">
    <source>
        <dbReference type="Proteomes" id="UP000824202"/>
    </source>
</evidence>
<evidence type="ECO:0000313" key="3">
    <source>
        <dbReference type="EMBL" id="HIX02970.1"/>
    </source>
</evidence>
<reference evidence="3" key="2">
    <citation type="submission" date="2021-04" db="EMBL/GenBank/DDBJ databases">
        <authorList>
            <person name="Gilroy R."/>
        </authorList>
    </citation>
    <scope>NUCLEOTIDE SEQUENCE</scope>
    <source>
        <strain evidence="3">23274</strain>
    </source>
</reference>
<accession>A0A9D1UYV2</accession>
<gene>
    <name evidence="3" type="ORF">H9863_02485</name>
</gene>
<dbReference type="Gene3D" id="2.60.120.1440">
    <property type="match status" value="1"/>
</dbReference>
<dbReference type="InterPro" id="IPR012373">
    <property type="entry name" value="Ferrdict_sens_TM"/>
</dbReference>
<dbReference type="PANTHER" id="PTHR30273">
    <property type="entry name" value="PERIPLASMIC SIGNAL SENSOR AND SIGMA FACTOR ACTIVATOR FECR-RELATED"/>
    <property type="match status" value="1"/>
</dbReference>
<dbReference type="Proteomes" id="UP000824202">
    <property type="component" value="Unassembled WGS sequence"/>
</dbReference>
<sequence length="258" mass="29382">HNGQSIVLSNEPQQVIAGTPAIDIRQTDSARLEYTPVSDTMDSEIHYNTLSVPKGCEFSLALSDGTRIWVNAGSTLRYPERFAPGKREVFLSGEAYFEVARDTANPFFVKTDRMQLQVLGTSFDISAYPDDPAITTTLLTGSVSQKFESGRQTLLRPSQQSVYTVATGTARLQAADIDAVLAWKNGKFIARDERLEDILRRLGRWYDFQVVYTHPRLKDMRFHIHCERYEKVMDILERVQETYGIRFMEHNGTIYVSQ</sequence>
<protein>
    <submittedName>
        <fullName evidence="3">FecR domain-containing protein</fullName>
    </submittedName>
</protein>
<proteinExistence type="predicted"/>
<dbReference type="GO" id="GO:0016989">
    <property type="term" value="F:sigma factor antagonist activity"/>
    <property type="evidence" value="ECO:0007669"/>
    <property type="project" value="TreeGrafter"/>
</dbReference>
<evidence type="ECO:0000259" key="2">
    <source>
        <dbReference type="Pfam" id="PF16344"/>
    </source>
</evidence>
<dbReference type="InterPro" id="IPR006860">
    <property type="entry name" value="FecR"/>
</dbReference>
<organism evidence="3 4">
    <name type="scientific">Candidatus Odoribacter faecigallinarum</name>
    <dbReference type="NCBI Taxonomy" id="2838706"/>
    <lineage>
        <taxon>Bacteria</taxon>
        <taxon>Pseudomonadati</taxon>
        <taxon>Bacteroidota</taxon>
        <taxon>Bacteroidia</taxon>
        <taxon>Bacteroidales</taxon>
        <taxon>Odoribacteraceae</taxon>
        <taxon>Odoribacter</taxon>
    </lineage>
</organism>
<evidence type="ECO:0000259" key="1">
    <source>
        <dbReference type="Pfam" id="PF04773"/>
    </source>
</evidence>